<feature type="compositionally biased region" description="Polar residues" evidence="6">
    <location>
        <begin position="581"/>
        <end position="596"/>
    </location>
</feature>
<feature type="region of interest" description="Disordered" evidence="6">
    <location>
        <begin position="486"/>
        <end position="608"/>
    </location>
</feature>
<dbReference type="PANTHER" id="PTHR14453:SF67">
    <property type="entry name" value="POLY [ADP-RIBOSE] POLYMERASE"/>
    <property type="match status" value="1"/>
</dbReference>
<evidence type="ECO:0000313" key="7">
    <source>
        <dbReference type="EMBL" id="CAK9083167.1"/>
    </source>
</evidence>
<reference evidence="7 8" key="1">
    <citation type="submission" date="2024-02" db="EMBL/GenBank/DDBJ databases">
        <authorList>
            <person name="Chen Y."/>
            <person name="Shah S."/>
            <person name="Dougan E. K."/>
            <person name="Thang M."/>
            <person name="Chan C."/>
        </authorList>
    </citation>
    <scope>NUCLEOTIDE SEQUENCE [LARGE SCALE GENOMIC DNA]</scope>
</reference>
<dbReference type="PANTHER" id="PTHR14453">
    <property type="entry name" value="PARP/ZINC FINGER CCCH TYPE DOMAIN CONTAINING PROTEIN"/>
    <property type="match status" value="1"/>
</dbReference>
<evidence type="ECO:0000256" key="4">
    <source>
        <dbReference type="ARBA" id="ARBA00023027"/>
    </source>
</evidence>
<evidence type="ECO:0000256" key="6">
    <source>
        <dbReference type="SAM" id="MobiDB-lite"/>
    </source>
</evidence>
<feature type="compositionally biased region" description="Low complexity" evidence="6">
    <location>
        <begin position="546"/>
        <end position="558"/>
    </location>
</feature>
<feature type="region of interest" description="Disordered" evidence="6">
    <location>
        <begin position="156"/>
        <end position="181"/>
    </location>
</feature>
<protein>
    <submittedName>
        <fullName evidence="7">Protein mono-ADP-ribosyltransferase PARP14 (ADP-ribosyltransferase diphtheria toxin-like 8) (ARTD8) (Collaborator of STAT6) (CoaSt6) (Poly [ADP-ribose] polymerase 14) (PARP-14)</fullName>
    </submittedName>
</protein>
<keyword evidence="2" id="KW-0328">Glycosyltransferase</keyword>
<gene>
    <name evidence="7" type="ORF">SCF082_LOCUS39499</name>
</gene>
<keyword evidence="5" id="KW-0539">Nucleus</keyword>
<keyword evidence="4" id="KW-0520">NAD</keyword>
<evidence type="ECO:0000256" key="3">
    <source>
        <dbReference type="ARBA" id="ARBA00022679"/>
    </source>
</evidence>
<feature type="compositionally biased region" description="Basic and acidic residues" evidence="6">
    <location>
        <begin position="570"/>
        <end position="580"/>
    </location>
</feature>
<feature type="region of interest" description="Disordered" evidence="6">
    <location>
        <begin position="333"/>
        <end position="473"/>
    </location>
</feature>
<comment type="subcellular location">
    <subcellularLocation>
        <location evidence="1">Nucleus</location>
    </subcellularLocation>
</comment>
<dbReference type="SUPFAM" id="SSF56399">
    <property type="entry name" value="ADP-ribosylation"/>
    <property type="match status" value="1"/>
</dbReference>
<dbReference type="Proteomes" id="UP001642464">
    <property type="component" value="Unassembled WGS sequence"/>
</dbReference>
<dbReference type="InterPro" id="IPR052056">
    <property type="entry name" value="Mono-ARTD/PARP"/>
</dbReference>
<evidence type="ECO:0000256" key="1">
    <source>
        <dbReference type="ARBA" id="ARBA00004123"/>
    </source>
</evidence>
<accession>A0ABP0Q5B1</accession>
<keyword evidence="3" id="KW-0808">Transferase</keyword>
<feature type="compositionally biased region" description="Polar residues" evidence="6">
    <location>
        <begin position="361"/>
        <end position="371"/>
    </location>
</feature>
<feature type="compositionally biased region" description="Polar residues" evidence="6">
    <location>
        <begin position="392"/>
        <end position="408"/>
    </location>
</feature>
<proteinExistence type="predicted"/>
<organism evidence="7 8">
    <name type="scientific">Durusdinium trenchii</name>
    <dbReference type="NCBI Taxonomy" id="1381693"/>
    <lineage>
        <taxon>Eukaryota</taxon>
        <taxon>Sar</taxon>
        <taxon>Alveolata</taxon>
        <taxon>Dinophyceae</taxon>
        <taxon>Suessiales</taxon>
        <taxon>Symbiodiniaceae</taxon>
        <taxon>Durusdinium</taxon>
    </lineage>
</organism>
<evidence type="ECO:0000313" key="8">
    <source>
        <dbReference type="Proteomes" id="UP001642464"/>
    </source>
</evidence>
<name>A0ABP0Q5B1_9DINO</name>
<feature type="compositionally biased region" description="Low complexity" evidence="6">
    <location>
        <begin position="504"/>
        <end position="522"/>
    </location>
</feature>
<feature type="compositionally biased region" description="Polar residues" evidence="6">
    <location>
        <begin position="430"/>
        <end position="446"/>
    </location>
</feature>
<dbReference type="Gene3D" id="3.90.228.10">
    <property type="match status" value="1"/>
</dbReference>
<sequence length="1038" mass="112002">MPSPIRVGDLVHTFNSATDNFDQEGLVSQVLSAPQAYGGTVLPAGSVAVSSLDGSQTMWISQEHIGVMLRMNKVSPSVDGLQTDSTLLDVDSPTASTPDYGHKVACTRLSFGDALSEVLTDKATAGYANANASISSMLGAVSSFFGLGANDARAISDSKGTNEDVESEDSADSAEGARNEDQFSFSEGDVVDLWSYETLEWELGGAVTQVLSKPMTLVSMELPAGSILVSMKGTLRWFTPELCSLAVRRSELPKLPREDEDLHFLEGDEVEVLDLHSSIWQPAVVSAVATVTSSSIPAGSLTVCLRSDAQTCTIIPDMFGKLVRKPHQLTAPAKDAADAVQDAESADVGQWNPDAEESCPKDTTQLSSRSSTKPDRETASESESSPKDGVLSASSLNIQGSGQDSSISDFVLHQDGLPFNTSPSKEDADSQSNPQGFVNTVPSDASSDLDGESSRRASHSGRDKSNSEDLEHDKASVKCRAILGHDDSIDKVPSDGTTVSGQLTPPFSATPTAVSPSASPGSLPHPAPRHVSATSLDLDDHRERAPSPAGSAASRSAPDTVRPTVSLRIPDMDEHLKGDSRPSTPAASPRQSSRVPSTLEGPPYERNQKKVLVVGPGFGRELNPQQGQILDAAGFQVRWVYNLPNPETPQFPIASFLPVLKQAIDEFQPDLLICASKGGAYATGLWRAGLWDGPTLLINRHPTLTEMPKGMVVVLAHGSNDEYYRFRREELEALVRAGSSNKCFLYYTANSGILGRGYTRQGDKHNMESLKLWDTLPRLCDAAMSSECPELQLMRSWRSMLTEERLAAEDWLGYAPGVRRLWESTEQKGMDEQILFEVETGTEEYDNVAAIFRAQPAVPRAYADMNPGMWQHISILKIERVENGMQEDGSAEPYYKALQRGIENQGVSFVPGLHTRWAFHGSSAVESIVSNPISGFQPLMSGTRGNALWGSGTYFARDAKYVYDGGFCSTATDGSRQILLCLLMNGFVCLGDPEHKGVLPFRQGRHRYNTSVDSLSNPEIFVTQSPGAAYPAYVITFS</sequence>
<keyword evidence="8" id="KW-1185">Reference proteome</keyword>
<evidence type="ECO:0000256" key="5">
    <source>
        <dbReference type="ARBA" id="ARBA00023242"/>
    </source>
</evidence>
<evidence type="ECO:0000256" key="2">
    <source>
        <dbReference type="ARBA" id="ARBA00022676"/>
    </source>
</evidence>
<feature type="compositionally biased region" description="Acidic residues" evidence="6">
    <location>
        <begin position="163"/>
        <end position="172"/>
    </location>
</feature>
<feature type="compositionally biased region" description="Basic and acidic residues" evidence="6">
    <location>
        <begin position="452"/>
        <end position="473"/>
    </location>
</feature>
<comment type="caution">
    <text evidence="7">The sequence shown here is derived from an EMBL/GenBank/DDBJ whole genome shotgun (WGS) entry which is preliminary data.</text>
</comment>
<dbReference type="EMBL" id="CAXAMM010039029">
    <property type="protein sequence ID" value="CAK9083167.1"/>
    <property type="molecule type" value="Genomic_DNA"/>
</dbReference>